<comment type="caution">
    <text evidence="6">The sequence shown here is derived from an EMBL/GenBank/DDBJ whole genome shotgun (WGS) entry which is preliminary data.</text>
</comment>
<keyword evidence="2 5" id="KW-0812">Transmembrane</keyword>
<keyword evidence="3 5" id="KW-1133">Transmembrane helix</keyword>
<feature type="transmembrane region" description="Helical" evidence="5">
    <location>
        <begin position="258"/>
        <end position="277"/>
    </location>
</feature>
<reference evidence="6 7" key="1">
    <citation type="journal article" date="2023" name="Nat. Commun.">
        <title>Origin of minicircular mitochondrial genomes in red algae.</title>
        <authorList>
            <person name="Lee Y."/>
            <person name="Cho C.H."/>
            <person name="Lee Y.M."/>
            <person name="Park S.I."/>
            <person name="Yang J.H."/>
            <person name="West J.A."/>
            <person name="Bhattacharya D."/>
            <person name="Yoon H.S."/>
        </authorList>
    </citation>
    <scope>NUCLEOTIDE SEQUENCE [LARGE SCALE GENOMIC DNA]</scope>
    <source>
        <strain evidence="6 7">CCMP1338</strain>
        <tissue evidence="6">Whole cell</tissue>
    </source>
</reference>
<evidence type="ECO:0000256" key="2">
    <source>
        <dbReference type="ARBA" id="ARBA00022692"/>
    </source>
</evidence>
<feature type="transmembrane region" description="Helical" evidence="5">
    <location>
        <begin position="45"/>
        <end position="67"/>
    </location>
</feature>
<dbReference type="EMBL" id="JAMWBK010000005">
    <property type="protein sequence ID" value="KAJ8904725.1"/>
    <property type="molecule type" value="Genomic_DNA"/>
</dbReference>
<evidence type="ECO:0000313" key="7">
    <source>
        <dbReference type="Proteomes" id="UP001157974"/>
    </source>
</evidence>
<feature type="transmembrane region" description="Helical" evidence="5">
    <location>
        <begin position="165"/>
        <end position="187"/>
    </location>
</feature>
<evidence type="ECO:0000256" key="5">
    <source>
        <dbReference type="SAM" id="Phobius"/>
    </source>
</evidence>
<feature type="transmembrane region" description="Helical" evidence="5">
    <location>
        <begin position="199"/>
        <end position="221"/>
    </location>
</feature>
<keyword evidence="4 5" id="KW-0472">Membrane</keyword>
<dbReference type="AlphaFoldDB" id="A0AAV8UQA4"/>
<gene>
    <name evidence="6" type="ORF">NDN08_001243</name>
</gene>
<dbReference type="Proteomes" id="UP001157974">
    <property type="component" value="Unassembled WGS sequence"/>
</dbReference>
<evidence type="ECO:0000313" key="6">
    <source>
        <dbReference type="EMBL" id="KAJ8904725.1"/>
    </source>
</evidence>
<evidence type="ECO:0000256" key="1">
    <source>
        <dbReference type="ARBA" id="ARBA00004141"/>
    </source>
</evidence>
<organism evidence="6 7">
    <name type="scientific">Rhodosorus marinus</name>
    <dbReference type="NCBI Taxonomy" id="101924"/>
    <lineage>
        <taxon>Eukaryota</taxon>
        <taxon>Rhodophyta</taxon>
        <taxon>Stylonematophyceae</taxon>
        <taxon>Stylonematales</taxon>
        <taxon>Stylonemataceae</taxon>
        <taxon>Rhodosorus</taxon>
    </lineage>
</organism>
<proteinExistence type="predicted"/>
<protein>
    <submittedName>
        <fullName evidence="6">Uncharacterized protein</fullName>
    </submittedName>
</protein>
<dbReference type="InterPro" id="IPR005496">
    <property type="entry name" value="Integral_membrane_TerC"/>
</dbReference>
<keyword evidence="7" id="KW-1185">Reference proteome</keyword>
<sequence>MARDGKIRVRSRDLVKVLATVLLGLSFAGGVYLVDGKADRCIEYLTGYVVELSLSVDNLFVFLLIFNYFHVPREAQEPVLFWGILGAMIFRGLMIFVGGKLTERFRLAQLGFAAILLYSAIKLLVEGEEDEDLSNNRIIKFAKSVVPVSDTYYGTKFYVRESEKIIWTPLLVVLLSIELSDVVFAFDSVPAVLGISDDIFVIYTSNVFAIIGLRSLYFVIADAIGTLRFLQPSLALVLGFIALKMIFAVVGVQISTKLSLGFVLLILSGGVGLSYLYPAAKEEVKENEDEL</sequence>
<accession>A0AAV8UQA4</accession>
<feature type="transmembrane region" description="Helical" evidence="5">
    <location>
        <begin position="79"/>
        <end position="99"/>
    </location>
</feature>
<evidence type="ECO:0000256" key="3">
    <source>
        <dbReference type="ARBA" id="ARBA00022989"/>
    </source>
</evidence>
<dbReference type="GO" id="GO:0016020">
    <property type="term" value="C:membrane"/>
    <property type="evidence" value="ECO:0007669"/>
    <property type="project" value="UniProtKB-SubCell"/>
</dbReference>
<feature type="transmembrane region" description="Helical" evidence="5">
    <location>
        <begin position="233"/>
        <end position="252"/>
    </location>
</feature>
<name>A0AAV8UQA4_9RHOD</name>
<dbReference type="InterPro" id="IPR022369">
    <property type="entry name" value="Integral_membrane_TerC_rswitch"/>
</dbReference>
<dbReference type="NCBIfam" id="TIGR03718">
    <property type="entry name" value="R_switched_Alx"/>
    <property type="match status" value="1"/>
</dbReference>
<evidence type="ECO:0000256" key="4">
    <source>
        <dbReference type="ARBA" id="ARBA00023136"/>
    </source>
</evidence>
<feature type="transmembrane region" description="Helical" evidence="5">
    <location>
        <begin position="14"/>
        <end position="33"/>
    </location>
</feature>
<dbReference type="PANTHER" id="PTHR30238">
    <property type="entry name" value="MEMBRANE BOUND PREDICTED REDOX MODULATOR"/>
    <property type="match status" value="1"/>
</dbReference>
<dbReference type="PANTHER" id="PTHR30238:SF0">
    <property type="entry name" value="THYLAKOID MEMBRANE PROTEIN TERC, CHLOROPLASTIC"/>
    <property type="match status" value="1"/>
</dbReference>
<dbReference type="Pfam" id="PF03741">
    <property type="entry name" value="TerC"/>
    <property type="match status" value="1"/>
</dbReference>
<comment type="subcellular location">
    <subcellularLocation>
        <location evidence="1">Membrane</location>
        <topology evidence="1">Multi-pass membrane protein</topology>
    </subcellularLocation>
</comment>